<evidence type="ECO:0000256" key="4">
    <source>
        <dbReference type="ARBA" id="ARBA00023125"/>
    </source>
</evidence>
<evidence type="ECO:0000256" key="5">
    <source>
        <dbReference type="ARBA" id="ARBA00023163"/>
    </source>
</evidence>
<dbReference type="EMBL" id="JBHSON010000010">
    <property type="protein sequence ID" value="MFC5745768.1"/>
    <property type="molecule type" value="Genomic_DNA"/>
</dbReference>
<sequence length="152" mass="16376">MSGARLLVIEDDPEIGSELVTALNEQGYTVGLAGTGGAAVAMVDRRPPELIFLDLGLPDVDGVELCSVLRRRLPDTAIVVLTARSRERDVVSALDVGAWGSCWRAPARSCAGTRTGPRSRRWSWARSGWSRRPAGRSRARGRSRCGRASSIC</sequence>
<feature type="domain" description="Response regulatory" evidence="8">
    <location>
        <begin position="5"/>
        <end position="119"/>
    </location>
</feature>
<proteinExistence type="predicted"/>
<dbReference type="CDD" id="cd17574">
    <property type="entry name" value="REC_OmpR"/>
    <property type="match status" value="1"/>
</dbReference>
<accession>A0ABW0ZTH1</accession>
<evidence type="ECO:0000256" key="3">
    <source>
        <dbReference type="ARBA" id="ARBA00023015"/>
    </source>
</evidence>
<keyword evidence="4" id="KW-0238">DNA-binding</keyword>
<evidence type="ECO:0000256" key="7">
    <source>
        <dbReference type="SAM" id="MobiDB-lite"/>
    </source>
</evidence>
<dbReference type="PANTHER" id="PTHR48111:SF1">
    <property type="entry name" value="TWO-COMPONENT RESPONSE REGULATOR ORR33"/>
    <property type="match status" value="1"/>
</dbReference>
<gene>
    <name evidence="9" type="ORF">ACFPZN_09135</name>
</gene>
<dbReference type="InterPro" id="IPR011006">
    <property type="entry name" value="CheY-like_superfamily"/>
</dbReference>
<comment type="caution">
    <text evidence="9">The sequence shown here is derived from an EMBL/GenBank/DDBJ whole genome shotgun (WGS) entry which is preliminary data.</text>
</comment>
<keyword evidence="10" id="KW-1185">Reference proteome</keyword>
<protein>
    <submittedName>
        <fullName evidence="9">Response regulator transcription factor</fullName>
    </submittedName>
</protein>
<evidence type="ECO:0000313" key="10">
    <source>
        <dbReference type="Proteomes" id="UP001596074"/>
    </source>
</evidence>
<dbReference type="RefSeq" id="WP_378281393.1">
    <property type="nucleotide sequence ID" value="NZ_JBHSON010000010.1"/>
</dbReference>
<dbReference type="PANTHER" id="PTHR48111">
    <property type="entry name" value="REGULATOR OF RPOS"/>
    <property type="match status" value="1"/>
</dbReference>
<feature type="modified residue" description="4-aspartylphosphate" evidence="6">
    <location>
        <position position="54"/>
    </location>
</feature>
<evidence type="ECO:0000256" key="6">
    <source>
        <dbReference type="PROSITE-ProRule" id="PRU00169"/>
    </source>
</evidence>
<name>A0ABW0ZTH1_9ACTN</name>
<evidence type="ECO:0000313" key="9">
    <source>
        <dbReference type="EMBL" id="MFC5745768.1"/>
    </source>
</evidence>
<dbReference type="Gene3D" id="3.40.50.2300">
    <property type="match status" value="1"/>
</dbReference>
<evidence type="ECO:0000256" key="2">
    <source>
        <dbReference type="ARBA" id="ARBA00023012"/>
    </source>
</evidence>
<dbReference type="SMART" id="SM00448">
    <property type="entry name" value="REC"/>
    <property type="match status" value="1"/>
</dbReference>
<evidence type="ECO:0000259" key="8">
    <source>
        <dbReference type="PROSITE" id="PS50110"/>
    </source>
</evidence>
<organism evidence="9 10">
    <name type="scientific">Actinomadura rugatobispora</name>
    <dbReference type="NCBI Taxonomy" id="1994"/>
    <lineage>
        <taxon>Bacteria</taxon>
        <taxon>Bacillati</taxon>
        <taxon>Actinomycetota</taxon>
        <taxon>Actinomycetes</taxon>
        <taxon>Streptosporangiales</taxon>
        <taxon>Thermomonosporaceae</taxon>
        <taxon>Actinomadura</taxon>
    </lineage>
</organism>
<evidence type="ECO:0000256" key="1">
    <source>
        <dbReference type="ARBA" id="ARBA00022553"/>
    </source>
</evidence>
<dbReference type="InterPro" id="IPR001789">
    <property type="entry name" value="Sig_transdc_resp-reg_receiver"/>
</dbReference>
<feature type="compositionally biased region" description="Basic residues" evidence="7">
    <location>
        <begin position="133"/>
        <end position="145"/>
    </location>
</feature>
<dbReference type="Proteomes" id="UP001596074">
    <property type="component" value="Unassembled WGS sequence"/>
</dbReference>
<keyword evidence="3" id="KW-0805">Transcription regulation</keyword>
<dbReference type="Pfam" id="PF00072">
    <property type="entry name" value="Response_reg"/>
    <property type="match status" value="1"/>
</dbReference>
<keyword evidence="5" id="KW-0804">Transcription</keyword>
<keyword evidence="1 6" id="KW-0597">Phosphoprotein</keyword>
<dbReference type="SUPFAM" id="SSF52172">
    <property type="entry name" value="CheY-like"/>
    <property type="match status" value="1"/>
</dbReference>
<feature type="region of interest" description="Disordered" evidence="7">
    <location>
        <begin position="131"/>
        <end position="152"/>
    </location>
</feature>
<dbReference type="PROSITE" id="PS50110">
    <property type="entry name" value="RESPONSE_REGULATORY"/>
    <property type="match status" value="1"/>
</dbReference>
<dbReference type="InterPro" id="IPR039420">
    <property type="entry name" value="WalR-like"/>
</dbReference>
<keyword evidence="2" id="KW-0902">Two-component regulatory system</keyword>
<reference evidence="10" key="1">
    <citation type="journal article" date="2019" name="Int. J. Syst. Evol. Microbiol.">
        <title>The Global Catalogue of Microorganisms (GCM) 10K type strain sequencing project: providing services to taxonomists for standard genome sequencing and annotation.</title>
        <authorList>
            <consortium name="The Broad Institute Genomics Platform"/>
            <consortium name="The Broad Institute Genome Sequencing Center for Infectious Disease"/>
            <person name="Wu L."/>
            <person name="Ma J."/>
        </authorList>
    </citation>
    <scope>NUCLEOTIDE SEQUENCE [LARGE SCALE GENOMIC DNA]</scope>
    <source>
        <strain evidence="10">KCTC 42087</strain>
    </source>
</reference>